<dbReference type="RefSeq" id="WP_072936060.1">
    <property type="nucleotide sequence ID" value="NZ_FQUG01000007.1"/>
</dbReference>
<dbReference type="Proteomes" id="UP000184404">
    <property type="component" value="Unassembled WGS sequence"/>
</dbReference>
<evidence type="ECO:0000313" key="4">
    <source>
        <dbReference type="Proteomes" id="UP000184404"/>
    </source>
</evidence>
<dbReference type="GO" id="GO:0051607">
    <property type="term" value="P:defense response to virus"/>
    <property type="evidence" value="ECO:0007669"/>
    <property type="project" value="UniProtKB-KW"/>
</dbReference>
<keyword evidence="1" id="KW-0051">Antiviral defense</keyword>
<protein>
    <submittedName>
        <fullName evidence="3">CRISPR/Cas system CSM-associated protein Csm3, group 7 of RAMP superfamily</fullName>
    </submittedName>
</protein>
<proteinExistence type="predicted"/>
<dbReference type="OrthoDB" id="163151at2"/>
<evidence type="ECO:0000313" key="3">
    <source>
        <dbReference type="EMBL" id="SHF14997.1"/>
    </source>
</evidence>
<name>A0A1M4ZB08_9FIRM</name>
<gene>
    <name evidence="3" type="ORF">SAMN02745190_01986</name>
</gene>
<dbReference type="InterPro" id="IPR005537">
    <property type="entry name" value="RAMP_III_fam"/>
</dbReference>
<dbReference type="AlphaFoldDB" id="A0A1M4ZB08"/>
<accession>A0A1M4ZB08</accession>
<keyword evidence="4" id="KW-1185">Reference proteome</keyword>
<dbReference type="Pfam" id="PF03787">
    <property type="entry name" value="RAMPs"/>
    <property type="match status" value="1"/>
</dbReference>
<dbReference type="PANTHER" id="PTHR35579:SF3">
    <property type="entry name" value="CRISPR SYSTEM CMS ENDORIBONUCLEASE CSM3"/>
    <property type="match status" value="1"/>
</dbReference>
<evidence type="ECO:0000259" key="2">
    <source>
        <dbReference type="Pfam" id="PF03787"/>
    </source>
</evidence>
<dbReference type="EMBL" id="FQUG01000007">
    <property type="protein sequence ID" value="SHF14997.1"/>
    <property type="molecule type" value="Genomic_DNA"/>
</dbReference>
<sequence length="222" mass="24301">MTVIDVEIKVMSPIHLASGQADVNVDAEVIHEACGLPYFPAKRFKGLLYESALEVAEMGERCGESLIDRDTLEKLFHHVSDSDMQLVVSDFYIAKADEHEKMVRALEVLEKKYAGLLTAEDVLEEYTSVRYQTKLEDGVAADTSLHNMRVVDAENLVFYGTMELWGEASEEVLSVIALAAKNMSRAGAKRNRGFGRISCSVRVAGGENGDAIVKSALKGAGK</sequence>
<organism evidence="3 4">
    <name type="scientific">Schwartzia succinivorans DSM 10502</name>
    <dbReference type="NCBI Taxonomy" id="1123243"/>
    <lineage>
        <taxon>Bacteria</taxon>
        <taxon>Bacillati</taxon>
        <taxon>Bacillota</taxon>
        <taxon>Negativicutes</taxon>
        <taxon>Selenomonadales</taxon>
        <taxon>Selenomonadaceae</taxon>
        <taxon>Schwartzia</taxon>
    </lineage>
</organism>
<feature type="domain" description="CRISPR type III-associated protein" evidence="2">
    <location>
        <begin position="7"/>
        <end position="198"/>
    </location>
</feature>
<dbReference type="CDD" id="cd09726">
    <property type="entry name" value="RAMP_I_III"/>
    <property type="match status" value="1"/>
</dbReference>
<dbReference type="PANTHER" id="PTHR35579">
    <property type="entry name" value="CRISPR SYSTEM CMS ENDORIBONUCLEASE CSM3"/>
    <property type="match status" value="1"/>
</dbReference>
<dbReference type="STRING" id="1123243.SAMN02745190_01986"/>
<evidence type="ECO:0000256" key="1">
    <source>
        <dbReference type="ARBA" id="ARBA00023118"/>
    </source>
</evidence>
<dbReference type="InterPro" id="IPR052216">
    <property type="entry name" value="CRISPR_Csm3_endoribonuclease"/>
</dbReference>
<reference evidence="3 4" key="1">
    <citation type="submission" date="2016-11" db="EMBL/GenBank/DDBJ databases">
        <authorList>
            <person name="Jaros S."/>
            <person name="Januszkiewicz K."/>
            <person name="Wedrychowicz H."/>
        </authorList>
    </citation>
    <scope>NUCLEOTIDE SEQUENCE [LARGE SCALE GENOMIC DNA]</scope>
    <source>
        <strain evidence="3 4">DSM 10502</strain>
    </source>
</reference>